<proteinExistence type="predicted"/>
<accession>A0AAU7TF06</accession>
<dbReference type="InterPro" id="IPR004007">
    <property type="entry name" value="DhaL_dom"/>
</dbReference>
<keyword evidence="1 4" id="KW-0808">Transferase</keyword>
<dbReference type="RefSeq" id="WP_350278160.1">
    <property type="nucleotide sequence ID" value="NZ_CP158165.1"/>
</dbReference>
<keyword evidence="2 4" id="KW-0418">Kinase</keyword>
<dbReference type="PROSITE" id="PS51480">
    <property type="entry name" value="DHAL"/>
    <property type="match status" value="1"/>
</dbReference>
<dbReference type="Pfam" id="PF02734">
    <property type="entry name" value="Dak2"/>
    <property type="match status" value="1"/>
</dbReference>
<protein>
    <submittedName>
        <fullName evidence="4">Dihydroxyacetone kinase subunit DhaL</fullName>
        <ecNumber evidence="4">2.7.1.121</ecNumber>
    </submittedName>
</protein>
<evidence type="ECO:0000259" key="3">
    <source>
        <dbReference type="PROSITE" id="PS51480"/>
    </source>
</evidence>
<dbReference type="PANTHER" id="PTHR28629">
    <property type="entry name" value="TRIOKINASE/FMN CYCLASE"/>
    <property type="match status" value="1"/>
</dbReference>
<dbReference type="InterPro" id="IPR012737">
    <property type="entry name" value="DhaK_L_YcgS"/>
</dbReference>
<dbReference type="GO" id="GO:0005829">
    <property type="term" value="C:cytosol"/>
    <property type="evidence" value="ECO:0007669"/>
    <property type="project" value="TreeGrafter"/>
</dbReference>
<reference evidence="4" key="1">
    <citation type="submission" date="2024-06" db="EMBL/GenBank/DDBJ databases">
        <title>Kribbella sp. strain HUAS MG21 genome sequences.</title>
        <authorList>
            <person name="Mo P."/>
        </authorList>
    </citation>
    <scope>NUCLEOTIDE SEQUENCE</scope>
    <source>
        <strain evidence="4">HUAS MG21</strain>
    </source>
</reference>
<feature type="domain" description="DhaL" evidence="3">
    <location>
        <begin position="8"/>
        <end position="203"/>
    </location>
</feature>
<dbReference type="SUPFAM" id="SSF101473">
    <property type="entry name" value="DhaL-like"/>
    <property type="match status" value="1"/>
</dbReference>
<dbReference type="GO" id="GO:0047324">
    <property type="term" value="F:phosphoenolpyruvate-glycerone phosphotransferase activity"/>
    <property type="evidence" value="ECO:0007669"/>
    <property type="project" value="UniProtKB-EC"/>
</dbReference>
<dbReference type="PANTHER" id="PTHR28629:SF4">
    <property type="entry name" value="TRIOKINASE_FMN CYCLASE"/>
    <property type="match status" value="1"/>
</dbReference>
<dbReference type="InterPro" id="IPR036117">
    <property type="entry name" value="DhaL_dom_sf"/>
</dbReference>
<name>A0AAU7TF06_9ACTN</name>
<dbReference type="FunFam" id="1.25.40.340:FF:000002">
    <property type="entry name" value="Dihydroxyacetone kinase, L subunit"/>
    <property type="match status" value="1"/>
</dbReference>
<dbReference type="Gene3D" id="1.25.40.340">
    <property type="match status" value="1"/>
</dbReference>
<dbReference type="GO" id="GO:0004371">
    <property type="term" value="F:glycerone kinase activity"/>
    <property type="evidence" value="ECO:0007669"/>
    <property type="project" value="InterPro"/>
</dbReference>
<evidence type="ECO:0000256" key="1">
    <source>
        <dbReference type="ARBA" id="ARBA00022679"/>
    </source>
</evidence>
<sequence>MTQHLTAPILAAWIREFGQLVSNHKDRLNALDAAIGDADHGTNLDRGFRVVVAGLDATRSSPGDLLGHVGGTVISNVGGAAGPLFGAFFLGLGEALGDETTVDADRFATGLRAGLAGVVARGRADSGDKTMYDALAPAVEAFAGTGDLRGTLQVAVRAAESGRDATIGMLARKGRASYLGERSVGHQDPGATSAALLFTAAAHALT</sequence>
<dbReference type="AlphaFoldDB" id="A0AAU7TF06"/>
<organism evidence="4">
    <name type="scientific">Kribbella sp. HUAS MG21</name>
    <dbReference type="NCBI Taxonomy" id="3160966"/>
    <lineage>
        <taxon>Bacteria</taxon>
        <taxon>Bacillati</taxon>
        <taxon>Actinomycetota</taxon>
        <taxon>Actinomycetes</taxon>
        <taxon>Propionibacteriales</taxon>
        <taxon>Kribbellaceae</taxon>
        <taxon>Kribbella</taxon>
    </lineage>
</organism>
<dbReference type="GO" id="GO:0019563">
    <property type="term" value="P:glycerol catabolic process"/>
    <property type="evidence" value="ECO:0007669"/>
    <property type="project" value="TreeGrafter"/>
</dbReference>
<dbReference type="InterPro" id="IPR050861">
    <property type="entry name" value="Dihydroxyacetone_Kinase"/>
</dbReference>
<dbReference type="NCBIfam" id="TIGR02365">
    <property type="entry name" value="dha_L_ycgS"/>
    <property type="match status" value="1"/>
</dbReference>
<gene>
    <name evidence="4" type="primary">dhaL</name>
    <name evidence="4" type="ORF">ABN611_02785</name>
</gene>
<dbReference type="EMBL" id="CP158165">
    <property type="protein sequence ID" value="XBV25346.1"/>
    <property type="molecule type" value="Genomic_DNA"/>
</dbReference>
<evidence type="ECO:0000313" key="4">
    <source>
        <dbReference type="EMBL" id="XBV25346.1"/>
    </source>
</evidence>
<evidence type="ECO:0000256" key="2">
    <source>
        <dbReference type="ARBA" id="ARBA00022777"/>
    </source>
</evidence>
<dbReference type="SMART" id="SM01120">
    <property type="entry name" value="Dak2"/>
    <property type="match status" value="1"/>
</dbReference>
<dbReference type="EC" id="2.7.1.121" evidence="4"/>